<dbReference type="PROSITE" id="PS50056">
    <property type="entry name" value="TYR_PHOSPHATASE_2"/>
    <property type="match status" value="1"/>
</dbReference>
<feature type="region of interest" description="Disordered" evidence="5">
    <location>
        <begin position="1"/>
        <end position="33"/>
    </location>
</feature>
<dbReference type="InterPro" id="IPR016130">
    <property type="entry name" value="Tyr_Pase_AS"/>
</dbReference>
<evidence type="ECO:0000256" key="3">
    <source>
        <dbReference type="ARBA" id="ARBA00022801"/>
    </source>
</evidence>
<dbReference type="EC" id="3.1.3.48" evidence="2"/>
<protein>
    <recommendedName>
        <fullName evidence="2">protein-tyrosine-phosphatase</fullName>
        <ecNumber evidence="2">3.1.3.48</ecNumber>
    </recommendedName>
</protein>
<dbReference type="InterPro" id="IPR000340">
    <property type="entry name" value="Dual-sp_phosphatase_cat-dom"/>
</dbReference>
<dbReference type="GO" id="GO:0005737">
    <property type="term" value="C:cytoplasm"/>
    <property type="evidence" value="ECO:0007669"/>
    <property type="project" value="TreeGrafter"/>
</dbReference>
<evidence type="ECO:0000256" key="4">
    <source>
        <dbReference type="ARBA" id="ARBA00022912"/>
    </source>
</evidence>
<dbReference type="Pfam" id="PF00782">
    <property type="entry name" value="DSPc"/>
    <property type="match status" value="1"/>
</dbReference>
<dbReference type="PROSITE" id="PS50054">
    <property type="entry name" value="TYR_PHOSPHATASE_DUAL"/>
    <property type="match status" value="1"/>
</dbReference>
<dbReference type="GO" id="GO:0017017">
    <property type="term" value="F:MAP kinase tyrosine/serine/threonine phosphatase activity"/>
    <property type="evidence" value="ECO:0007669"/>
    <property type="project" value="TreeGrafter"/>
</dbReference>
<dbReference type="Proteomes" id="UP001139887">
    <property type="component" value="Unassembled WGS sequence"/>
</dbReference>
<dbReference type="OrthoDB" id="273181at2759"/>
<dbReference type="SUPFAM" id="SSF52799">
    <property type="entry name" value="(Phosphotyrosine protein) phosphatases II"/>
    <property type="match status" value="1"/>
</dbReference>
<dbReference type="GO" id="GO:0033550">
    <property type="term" value="F:MAP kinase tyrosine phosphatase activity"/>
    <property type="evidence" value="ECO:0007669"/>
    <property type="project" value="TreeGrafter"/>
</dbReference>
<dbReference type="InterPro" id="IPR029021">
    <property type="entry name" value="Prot-tyrosine_phosphatase-like"/>
</dbReference>
<gene>
    <name evidence="8" type="primary">CPP1</name>
    <name evidence="8" type="ORF">IWW36_001738</name>
</gene>
<evidence type="ECO:0000256" key="5">
    <source>
        <dbReference type="SAM" id="MobiDB-lite"/>
    </source>
</evidence>
<dbReference type="Gene3D" id="3.90.190.10">
    <property type="entry name" value="Protein tyrosine phosphatase superfamily"/>
    <property type="match status" value="1"/>
</dbReference>
<dbReference type="EMBL" id="JANBUW010000027">
    <property type="protein sequence ID" value="KAJ2850627.1"/>
    <property type="molecule type" value="Genomic_DNA"/>
</dbReference>
<reference evidence="8" key="1">
    <citation type="submission" date="2022-07" db="EMBL/GenBank/DDBJ databases">
        <title>Phylogenomic reconstructions and comparative analyses of Kickxellomycotina fungi.</title>
        <authorList>
            <person name="Reynolds N.K."/>
            <person name="Stajich J.E."/>
            <person name="Barry K."/>
            <person name="Grigoriev I.V."/>
            <person name="Crous P."/>
            <person name="Smith M.E."/>
        </authorList>
    </citation>
    <scope>NUCLEOTIDE SEQUENCE</scope>
    <source>
        <strain evidence="8">NRRL 1566</strain>
    </source>
</reference>
<accession>A0A9W8I8I9</accession>
<evidence type="ECO:0000256" key="2">
    <source>
        <dbReference type="ARBA" id="ARBA00013064"/>
    </source>
</evidence>
<comment type="caution">
    <text evidence="8">The sequence shown here is derived from an EMBL/GenBank/DDBJ whole genome shotgun (WGS) entry which is preliminary data.</text>
</comment>
<dbReference type="AlphaFoldDB" id="A0A9W8I8I9"/>
<dbReference type="GO" id="GO:0008330">
    <property type="term" value="F:protein tyrosine/threonine phosphatase activity"/>
    <property type="evidence" value="ECO:0007669"/>
    <property type="project" value="TreeGrafter"/>
</dbReference>
<keyword evidence="3 8" id="KW-0378">Hydrolase</keyword>
<keyword evidence="9" id="KW-1185">Reference proteome</keyword>
<comment type="similarity">
    <text evidence="1">Belongs to the protein-tyrosine phosphatase family. Non-receptor class dual specificity subfamily.</text>
</comment>
<sequence>MPMHRPSSSLSLSMTGLRTTRPIVREPQTPQLSTEPQALQLGIGKQIYRREIATKGKGGCNEEDSMLSRRAARVYGNGPQQIMPYLFLGGEQNANEEELEKQGITRVLNVAREVSTRVEVEQHMHMPWDHNETNVAAYFDSCFEFIDEGRKRHEGVLVHCQLGVSRSASLVIAYVMRTMHEGFRRAYEYVQLRAPCISPNLALISQLCEYGEQMDRGLVITTQVTETTSLGVPELTSASSENSSTDGSVDCPCPVRAPILPLVTTKPLADASLSSGSSMVNASGSQRIAHRHLLLPIDQ</sequence>
<dbReference type="GO" id="GO:0043409">
    <property type="term" value="P:negative regulation of MAPK cascade"/>
    <property type="evidence" value="ECO:0007669"/>
    <property type="project" value="TreeGrafter"/>
</dbReference>
<keyword evidence="4" id="KW-0904">Protein phosphatase</keyword>
<proteinExistence type="inferred from homology"/>
<dbReference type="PANTHER" id="PTHR10159:SF519">
    <property type="entry name" value="DUAL SPECIFICITY PROTEIN PHOSPHATASE MPK3"/>
    <property type="match status" value="1"/>
</dbReference>
<dbReference type="PROSITE" id="PS00383">
    <property type="entry name" value="TYR_PHOSPHATASE_1"/>
    <property type="match status" value="1"/>
</dbReference>
<name>A0A9W8I8I9_9FUNG</name>
<evidence type="ECO:0000259" key="7">
    <source>
        <dbReference type="PROSITE" id="PS50056"/>
    </source>
</evidence>
<feature type="domain" description="Tyrosine specific protein phosphatases" evidence="7">
    <location>
        <begin position="133"/>
        <end position="195"/>
    </location>
</feature>
<dbReference type="InterPro" id="IPR020422">
    <property type="entry name" value="TYR_PHOSPHATASE_DUAL_dom"/>
</dbReference>
<dbReference type="CDD" id="cd14498">
    <property type="entry name" value="DSP"/>
    <property type="match status" value="1"/>
</dbReference>
<organism evidence="8 9">
    <name type="scientific">Coemansia brasiliensis</name>
    <dbReference type="NCBI Taxonomy" id="2650707"/>
    <lineage>
        <taxon>Eukaryota</taxon>
        <taxon>Fungi</taxon>
        <taxon>Fungi incertae sedis</taxon>
        <taxon>Zoopagomycota</taxon>
        <taxon>Kickxellomycotina</taxon>
        <taxon>Kickxellomycetes</taxon>
        <taxon>Kickxellales</taxon>
        <taxon>Kickxellaceae</taxon>
        <taxon>Coemansia</taxon>
    </lineage>
</organism>
<feature type="compositionally biased region" description="Polar residues" evidence="5">
    <location>
        <begin position="1"/>
        <end position="18"/>
    </location>
</feature>
<dbReference type="PANTHER" id="PTHR10159">
    <property type="entry name" value="DUAL SPECIFICITY PROTEIN PHOSPHATASE"/>
    <property type="match status" value="1"/>
</dbReference>
<evidence type="ECO:0000256" key="1">
    <source>
        <dbReference type="ARBA" id="ARBA00008601"/>
    </source>
</evidence>
<feature type="domain" description="Tyrosine-protein phosphatase" evidence="6">
    <location>
        <begin position="78"/>
        <end position="216"/>
    </location>
</feature>
<dbReference type="SMART" id="SM00195">
    <property type="entry name" value="DSPc"/>
    <property type="match status" value="1"/>
</dbReference>
<dbReference type="InterPro" id="IPR000387">
    <property type="entry name" value="Tyr_Pase_dom"/>
</dbReference>
<evidence type="ECO:0000259" key="6">
    <source>
        <dbReference type="PROSITE" id="PS50054"/>
    </source>
</evidence>
<evidence type="ECO:0000313" key="8">
    <source>
        <dbReference type="EMBL" id="KAJ2850627.1"/>
    </source>
</evidence>
<evidence type="ECO:0000313" key="9">
    <source>
        <dbReference type="Proteomes" id="UP001139887"/>
    </source>
</evidence>